<feature type="domain" description="Histidine kinase" evidence="7">
    <location>
        <begin position="169"/>
        <end position="364"/>
    </location>
</feature>
<evidence type="ECO:0000256" key="5">
    <source>
        <dbReference type="SAM" id="MobiDB-lite"/>
    </source>
</evidence>
<dbReference type="GO" id="GO:0016301">
    <property type="term" value="F:kinase activity"/>
    <property type="evidence" value="ECO:0007669"/>
    <property type="project" value="UniProtKB-KW"/>
</dbReference>
<dbReference type="InterPro" id="IPR011712">
    <property type="entry name" value="Sig_transdc_His_kin_sub3_dim/P"/>
</dbReference>
<keyword evidence="2 8" id="KW-0418">Kinase</keyword>
<evidence type="ECO:0000256" key="3">
    <source>
        <dbReference type="ARBA" id="ARBA00023012"/>
    </source>
</evidence>
<proteinExistence type="predicted"/>
<reference evidence="8 9" key="1">
    <citation type="submission" date="2023-10" db="EMBL/GenBank/DDBJ databases">
        <title>Noviherbaspirillum sp. CPCC 100848 genome assembly.</title>
        <authorList>
            <person name="Li X.Y."/>
            <person name="Fang X.M."/>
        </authorList>
    </citation>
    <scope>NUCLEOTIDE SEQUENCE [LARGE SCALE GENOMIC DNA]</scope>
    <source>
        <strain evidence="8 9">CPCC 100848</strain>
    </source>
</reference>
<dbReference type="PROSITE" id="PS50109">
    <property type="entry name" value="HIS_KIN"/>
    <property type="match status" value="1"/>
</dbReference>
<evidence type="ECO:0000256" key="1">
    <source>
        <dbReference type="ARBA" id="ARBA00022679"/>
    </source>
</evidence>
<feature type="region of interest" description="Disordered" evidence="5">
    <location>
        <begin position="365"/>
        <end position="390"/>
    </location>
</feature>
<feature type="coiled-coil region" evidence="4">
    <location>
        <begin position="124"/>
        <end position="168"/>
    </location>
</feature>
<keyword evidence="6" id="KW-1133">Transmembrane helix</keyword>
<name>A0ABU6JHS6_9BURK</name>
<dbReference type="Gene3D" id="3.30.565.10">
    <property type="entry name" value="Histidine kinase-like ATPase, C-terminal domain"/>
    <property type="match status" value="1"/>
</dbReference>
<accession>A0ABU6JHS6</accession>
<dbReference type="CDD" id="cd16917">
    <property type="entry name" value="HATPase_UhpB-NarQ-NarX-like"/>
    <property type="match status" value="1"/>
</dbReference>
<dbReference type="InterPro" id="IPR036890">
    <property type="entry name" value="HATPase_C_sf"/>
</dbReference>
<feature type="transmembrane region" description="Helical" evidence="6">
    <location>
        <begin position="61"/>
        <end position="80"/>
    </location>
</feature>
<evidence type="ECO:0000313" key="9">
    <source>
        <dbReference type="Proteomes" id="UP001352263"/>
    </source>
</evidence>
<dbReference type="PANTHER" id="PTHR24421">
    <property type="entry name" value="NITRATE/NITRITE SENSOR PROTEIN NARX-RELATED"/>
    <property type="match status" value="1"/>
</dbReference>
<keyword evidence="6" id="KW-0472">Membrane</keyword>
<keyword evidence="6" id="KW-0812">Transmembrane</keyword>
<keyword evidence="1" id="KW-0808">Transferase</keyword>
<dbReference type="Gene3D" id="1.20.5.1930">
    <property type="match status" value="1"/>
</dbReference>
<feature type="compositionally biased region" description="Low complexity" evidence="5">
    <location>
        <begin position="373"/>
        <end position="390"/>
    </location>
</feature>
<keyword evidence="9" id="KW-1185">Reference proteome</keyword>
<organism evidence="8 9">
    <name type="scientific">Noviherbaspirillum album</name>
    <dbReference type="NCBI Taxonomy" id="3080276"/>
    <lineage>
        <taxon>Bacteria</taxon>
        <taxon>Pseudomonadati</taxon>
        <taxon>Pseudomonadota</taxon>
        <taxon>Betaproteobacteria</taxon>
        <taxon>Burkholderiales</taxon>
        <taxon>Oxalobacteraceae</taxon>
        <taxon>Noviherbaspirillum</taxon>
    </lineage>
</organism>
<dbReference type="SUPFAM" id="SSF55874">
    <property type="entry name" value="ATPase domain of HSP90 chaperone/DNA topoisomerase II/histidine kinase"/>
    <property type="match status" value="1"/>
</dbReference>
<dbReference type="SMART" id="SM00387">
    <property type="entry name" value="HATPase_c"/>
    <property type="match status" value="1"/>
</dbReference>
<dbReference type="PANTHER" id="PTHR24421:SF59">
    <property type="entry name" value="OXYGEN SENSOR HISTIDINE KINASE NREB"/>
    <property type="match status" value="1"/>
</dbReference>
<dbReference type="InterPro" id="IPR005467">
    <property type="entry name" value="His_kinase_dom"/>
</dbReference>
<comment type="caution">
    <text evidence="8">The sequence shown here is derived from an EMBL/GenBank/DDBJ whole genome shotgun (WGS) entry which is preliminary data.</text>
</comment>
<evidence type="ECO:0000256" key="6">
    <source>
        <dbReference type="SAM" id="Phobius"/>
    </source>
</evidence>
<gene>
    <name evidence="8" type="ORF">RY831_29065</name>
</gene>
<dbReference type="InterPro" id="IPR050482">
    <property type="entry name" value="Sensor_HK_TwoCompSys"/>
</dbReference>
<evidence type="ECO:0000256" key="4">
    <source>
        <dbReference type="SAM" id="Coils"/>
    </source>
</evidence>
<evidence type="ECO:0000259" key="7">
    <source>
        <dbReference type="PROSITE" id="PS50109"/>
    </source>
</evidence>
<feature type="transmembrane region" description="Helical" evidence="6">
    <location>
        <begin position="92"/>
        <end position="113"/>
    </location>
</feature>
<dbReference type="RefSeq" id="WP_326509836.1">
    <property type="nucleotide sequence ID" value="NZ_JAWIIV010000046.1"/>
</dbReference>
<feature type="transmembrane region" description="Helical" evidence="6">
    <location>
        <begin position="25"/>
        <end position="49"/>
    </location>
</feature>
<dbReference type="Pfam" id="PF02518">
    <property type="entry name" value="HATPase_c"/>
    <property type="match status" value="1"/>
</dbReference>
<protein>
    <submittedName>
        <fullName evidence="8">Sensor histidine kinase</fullName>
    </submittedName>
</protein>
<evidence type="ECO:0000313" key="8">
    <source>
        <dbReference type="EMBL" id="MEC4723214.1"/>
    </source>
</evidence>
<dbReference type="Proteomes" id="UP001352263">
    <property type="component" value="Unassembled WGS sequence"/>
</dbReference>
<sequence>MNTAFAELLSLNDALLRAGAQDGWINAHLLSIIVTGLAFYTMCCAFIYLLSRKPMRFKGIYVMLTLFFFISGSAHFISLWTLSHPDARLDAFLELLVAGSALLTAAMLAVVIVKAAKQPTHPELQTAVRQLELEIAERRKAEEALHHSQAVLRELAAYQERIREDERKRIAREIHDDLGQNLLALRLDVVSLHQRIGARHHKFKERVTLALDQLDTTMKSIRSIMNNLRPSVLDLGLQEAIEWQVRQFESRNAIRCELVTEGCGEGMSDAHATAVFRILQESLSNIGRHARASLVNVELFIKDGRLDMTIRDNGVGMYPGDRRKAHHFGLIGMQERVAILGGELEIQSMPGQGTVLIMSLPVKMAPSQREAEQGPQPQPQAKAAPASLDA</sequence>
<keyword evidence="3" id="KW-0902">Two-component regulatory system</keyword>
<evidence type="ECO:0000256" key="2">
    <source>
        <dbReference type="ARBA" id="ARBA00022777"/>
    </source>
</evidence>
<dbReference type="EMBL" id="JAWIIV010000046">
    <property type="protein sequence ID" value="MEC4723214.1"/>
    <property type="molecule type" value="Genomic_DNA"/>
</dbReference>
<dbReference type="InterPro" id="IPR003594">
    <property type="entry name" value="HATPase_dom"/>
</dbReference>
<keyword evidence="4" id="KW-0175">Coiled coil</keyword>
<dbReference type="Pfam" id="PF07730">
    <property type="entry name" value="HisKA_3"/>
    <property type="match status" value="1"/>
</dbReference>